<evidence type="ECO:0000313" key="2">
    <source>
        <dbReference type="Proteomes" id="UP000694865"/>
    </source>
</evidence>
<gene>
    <name evidence="3" type="primary">LOC100379065</name>
</gene>
<name>A0ABM0MGZ9_SACKO</name>
<feature type="chain" id="PRO_5046727182" evidence="1">
    <location>
        <begin position="18"/>
        <end position="216"/>
    </location>
</feature>
<protein>
    <submittedName>
        <fullName evidence="3">Uncharacterized protein LOC100379065</fullName>
    </submittedName>
</protein>
<sequence>MLPHSTKISLLMLGVCAVFFCDGPFGGVRTTSAFVPGAGRCIPGSLFNKYCHGLSSKMTVSQMEKQSTDASKGMSRVTRLNRCIPGAEMSWWCRYGRSEGDVAEKKVSEKKESAYGLDTSLDCTGPGAEDNPMCRERQRRVQFVNRGRQSFGNRCIPGEEFNYFCRGRKSQGNAQVQPKDFDDSNGSLNKWQNDDSIFEDKIRELLGQERDGELEK</sequence>
<accession>A0ABM0MGZ9</accession>
<reference evidence="3" key="1">
    <citation type="submission" date="2025-08" db="UniProtKB">
        <authorList>
            <consortium name="RefSeq"/>
        </authorList>
    </citation>
    <scope>IDENTIFICATION</scope>
    <source>
        <tissue evidence="3">Testes</tissue>
    </source>
</reference>
<keyword evidence="1" id="KW-0732">Signal</keyword>
<feature type="signal peptide" evidence="1">
    <location>
        <begin position="1"/>
        <end position="17"/>
    </location>
</feature>
<dbReference type="Proteomes" id="UP000694865">
    <property type="component" value="Unplaced"/>
</dbReference>
<proteinExistence type="predicted"/>
<evidence type="ECO:0000256" key="1">
    <source>
        <dbReference type="SAM" id="SignalP"/>
    </source>
</evidence>
<dbReference type="GeneID" id="100379065"/>
<keyword evidence="2" id="KW-1185">Reference proteome</keyword>
<evidence type="ECO:0000313" key="3">
    <source>
        <dbReference type="RefSeq" id="XP_006819290.1"/>
    </source>
</evidence>
<organism evidence="2 3">
    <name type="scientific">Saccoglossus kowalevskii</name>
    <name type="common">Acorn worm</name>
    <dbReference type="NCBI Taxonomy" id="10224"/>
    <lineage>
        <taxon>Eukaryota</taxon>
        <taxon>Metazoa</taxon>
        <taxon>Hemichordata</taxon>
        <taxon>Enteropneusta</taxon>
        <taxon>Harrimaniidae</taxon>
        <taxon>Saccoglossus</taxon>
    </lineage>
</organism>
<dbReference type="RefSeq" id="XP_006819290.1">
    <property type="nucleotide sequence ID" value="XM_006819227.1"/>
</dbReference>